<evidence type="ECO:0000256" key="2">
    <source>
        <dbReference type="ARBA" id="ARBA00022676"/>
    </source>
</evidence>
<dbReference type="Pfam" id="PF13579">
    <property type="entry name" value="Glyco_trans_4_4"/>
    <property type="match status" value="1"/>
</dbReference>
<evidence type="ECO:0000259" key="4">
    <source>
        <dbReference type="Pfam" id="PF00534"/>
    </source>
</evidence>
<dbReference type="Gene3D" id="3.40.50.2000">
    <property type="entry name" value="Glycogen Phosphorylase B"/>
    <property type="match status" value="2"/>
</dbReference>
<evidence type="ECO:0000259" key="5">
    <source>
        <dbReference type="Pfam" id="PF13579"/>
    </source>
</evidence>
<sequence>MTAAGTGVHVARNLRLTVSTALQHLTEDPTTFALQTARRLPRGLRDGAVAVVGRAVRRDDSVAGAVARIVGGDSDAAAQALERAAAGGIAPRRAARLADVATAAGAVDTAEALLRRAPAGDPRADIARARLAWHLGDMSGALRCLEGHGGAAARLRRRWESEARVFRGAVPRVDPRPDYRAEPGRVLHFVTNSLPHTGSGYAQRTHSILVALRAAGRAPLAVTRLGYPVQVGKPFAAAEDVVDGIRYLRLLPPRLDAGFESGLQQQTALLAAAVLEHRPAVLHTTTHFVNAVAVRAVAEAYGIPWVYEVRGQLADTWASTRPDAVRGSERYRLFREREAESARAADAVVTLGEAMRDQLVAQGVEAGRIVLCPNAVGEDFLKEPRGAADARKLAGLDAGHRYVGTVSSIVAYEGLDDLVAAFALLAPRHADLRLLLAGDGVALPALRRQAERLGVADRVVFAGRVPRERASIYHQALEVFVVPRKDLDVTRSVTPLKPVEAAASGRPVVASDLPALAELVRDGENGLLVAPGDPAALAAGIERLISDSALARRLGAAGRAWAVAERTWAANARKYSALYDRIAAAKAPPR</sequence>
<dbReference type="InterPro" id="IPR028098">
    <property type="entry name" value="Glyco_trans_4-like_N"/>
</dbReference>
<dbReference type="Pfam" id="PF00534">
    <property type="entry name" value="Glycos_transf_1"/>
    <property type="match status" value="1"/>
</dbReference>
<evidence type="ECO:0000256" key="3">
    <source>
        <dbReference type="ARBA" id="ARBA00022679"/>
    </source>
</evidence>
<accession>A0ABV4UI23</accession>
<evidence type="ECO:0000313" key="6">
    <source>
        <dbReference type="EMBL" id="MFB0833120.1"/>
    </source>
</evidence>
<feature type="domain" description="Glycosyl transferase family 1" evidence="4">
    <location>
        <begin position="395"/>
        <end position="561"/>
    </location>
</feature>
<gene>
    <name evidence="6" type="ORF">ACETWP_00820</name>
</gene>
<dbReference type="RefSeq" id="WP_373970288.1">
    <property type="nucleotide sequence ID" value="NZ_JBHDLJ010000001.1"/>
</dbReference>
<keyword evidence="7" id="KW-1185">Reference proteome</keyword>
<dbReference type="InterPro" id="IPR001296">
    <property type="entry name" value="Glyco_trans_1"/>
</dbReference>
<dbReference type="PANTHER" id="PTHR45947:SF3">
    <property type="entry name" value="SULFOQUINOVOSYL TRANSFERASE SQD2"/>
    <property type="match status" value="1"/>
</dbReference>
<reference evidence="6 7" key="1">
    <citation type="submission" date="2024-09" db="EMBL/GenBank/DDBJ databases">
        <authorList>
            <person name="Salinas-Garcia M.A."/>
            <person name="Prieme A."/>
        </authorList>
    </citation>
    <scope>NUCLEOTIDE SEQUENCE [LARGE SCALE GENOMIC DNA]</scope>
    <source>
        <strain evidence="6 7">DSM 21081</strain>
    </source>
</reference>
<comment type="caution">
    <text evidence="6">The sequence shown here is derived from an EMBL/GenBank/DDBJ whole genome shotgun (WGS) entry which is preliminary data.</text>
</comment>
<feature type="domain" description="Glycosyltransferase subfamily 4-like N-terminal" evidence="5">
    <location>
        <begin position="199"/>
        <end position="374"/>
    </location>
</feature>
<dbReference type="EMBL" id="JBHDLJ010000001">
    <property type="protein sequence ID" value="MFB0833120.1"/>
    <property type="molecule type" value="Genomic_DNA"/>
</dbReference>
<dbReference type="PANTHER" id="PTHR45947">
    <property type="entry name" value="SULFOQUINOVOSYL TRANSFERASE SQD2"/>
    <property type="match status" value="1"/>
</dbReference>
<dbReference type="CDD" id="cd03794">
    <property type="entry name" value="GT4_WbuB-like"/>
    <property type="match status" value="1"/>
</dbReference>
<dbReference type="SUPFAM" id="SSF53756">
    <property type="entry name" value="UDP-Glycosyltransferase/glycogen phosphorylase"/>
    <property type="match status" value="1"/>
</dbReference>
<keyword evidence="2" id="KW-0328">Glycosyltransferase</keyword>
<name>A0ABV4UI23_9MICC</name>
<evidence type="ECO:0000256" key="1">
    <source>
        <dbReference type="ARBA" id="ARBA00021292"/>
    </source>
</evidence>
<evidence type="ECO:0000313" key="7">
    <source>
        <dbReference type="Proteomes" id="UP001575652"/>
    </source>
</evidence>
<organism evidence="6 7">
    <name type="scientific">Arthrobacter halodurans</name>
    <dbReference type="NCBI Taxonomy" id="516699"/>
    <lineage>
        <taxon>Bacteria</taxon>
        <taxon>Bacillati</taxon>
        <taxon>Actinomycetota</taxon>
        <taxon>Actinomycetes</taxon>
        <taxon>Micrococcales</taxon>
        <taxon>Micrococcaceae</taxon>
        <taxon>Arthrobacter</taxon>
    </lineage>
</organism>
<proteinExistence type="predicted"/>
<dbReference type="InterPro" id="IPR050194">
    <property type="entry name" value="Glycosyltransferase_grp1"/>
</dbReference>
<protein>
    <recommendedName>
        <fullName evidence="1">D-inositol 3-phosphate glycosyltransferase</fullName>
    </recommendedName>
</protein>
<dbReference type="Proteomes" id="UP001575652">
    <property type="component" value="Unassembled WGS sequence"/>
</dbReference>
<keyword evidence="3" id="KW-0808">Transferase</keyword>